<dbReference type="Gene3D" id="1.20.1720.10">
    <property type="entry name" value="Multidrug resistance protein D"/>
    <property type="match status" value="1"/>
</dbReference>
<dbReference type="Gene3D" id="1.20.1250.20">
    <property type="entry name" value="MFS general substrate transporter like domains"/>
    <property type="match status" value="1"/>
</dbReference>
<evidence type="ECO:0000256" key="1">
    <source>
        <dbReference type="ARBA" id="ARBA00004141"/>
    </source>
</evidence>
<accession>A0A8H5GLS0</accession>
<proteinExistence type="predicted"/>
<dbReference type="InterPro" id="IPR036259">
    <property type="entry name" value="MFS_trans_sf"/>
</dbReference>
<gene>
    <name evidence="7" type="ORF">D9758_003849</name>
</gene>
<organism evidence="7 8">
    <name type="scientific">Tetrapyrgos nigripes</name>
    <dbReference type="NCBI Taxonomy" id="182062"/>
    <lineage>
        <taxon>Eukaryota</taxon>
        <taxon>Fungi</taxon>
        <taxon>Dikarya</taxon>
        <taxon>Basidiomycota</taxon>
        <taxon>Agaricomycotina</taxon>
        <taxon>Agaricomycetes</taxon>
        <taxon>Agaricomycetidae</taxon>
        <taxon>Agaricales</taxon>
        <taxon>Marasmiineae</taxon>
        <taxon>Marasmiaceae</taxon>
        <taxon>Tetrapyrgos</taxon>
    </lineage>
</organism>
<evidence type="ECO:0000256" key="5">
    <source>
        <dbReference type="SAM" id="Phobius"/>
    </source>
</evidence>
<keyword evidence="8" id="KW-1185">Reference proteome</keyword>
<evidence type="ECO:0000256" key="4">
    <source>
        <dbReference type="ARBA" id="ARBA00023136"/>
    </source>
</evidence>
<dbReference type="InterPro" id="IPR011701">
    <property type="entry name" value="MFS"/>
</dbReference>
<evidence type="ECO:0000259" key="6">
    <source>
        <dbReference type="PROSITE" id="PS50850"/>
    </source>
</evidence>
<evidence type="ECO:0000256" key="2">
    <source>
        <dbReference type="ARBA" id="ARBA00022692"/>
    </source>
</evidence>
<feature type="transmembrane region" description="Helical" evidence="5">
    <location>
        <begin position="101"/>
        <end position="124"/>
    </location>
</feature>
<dbReference type="PROSITE" id="PS50850">
    <property type="entry name" value="MFS"/>
    <property type="match status" value="1"/>
</dbReference>
<feature type="transmembrane region" description="Helical" evidence="5">
    <location>
        <begin position="200"/>
        <end position="221"/>
    </location>
</feature>
<feature type="transmembrane region" description="Helical" evidence="5">
    <location>
        <begin position="136"/>
        <end position="157"/>
    </location>
</feature>
<dbReference type="GO" id="GO:0016020">
    <property type="term" value="C:membrane"/>
    <property type="evidence" value="ECO:0007669"/>
    <property type="project" value="UniProtKB-SubCell"/>
</dbReference>
<comment type="caution">
    <text evidence="7">The sequence shown here is derived from an EMBL/GenBank/DDBJ whole genome shotgun (WGS) entry which is preliminary data.</text>
</comment>
<name>A0A8H5GLS0_9AGAR</name>
<feature type="transmembrane region" description="Helical" evidence="5">
    <location>
        <begin position="77"/>
        <end position="95"/>
    </location>
</feature>
<reference evidence="7 8" key="1">
    <citation type="journal article" date="2020" name="ISME J.">
        <title>Uncovering the hidden diversity of litter-decomposition mechanisms in mushroom-forming fungi.</title>
        <authorList>
            <person name="Floudas D."/>
            <person name="Bentzer J."/>
            <person name="Ahren D."/>
            <person name="Johansson T."/>
            <person name="Persson P."/>
            <person name="Tunlid A."/>
        </authorList>
    </citation>
    <scope>NUCLEOTIDE SEQUENCE [LARGE SCALE GENOMIC DNA]</scope>
    <source>
        <strain evidence="7 8">CBS 291.85</strain>
    </source>
</reference>
<keyword evidence="2 5" id="KW-0812">Transmembrane</keyword>
<keyword evidence="3 5" id="KW-1133">Transmembrane helix</keyword>
<feature type="transmembrane region" description="Helical" evidence="5">
    <location>
        <begin position="455"/>
        <end position="475"/>
    </location>
</feature>
<feature type="transmembrane region" description="Helical" evidence="5">
    <location>
        <begin position="233"/>
        <end position="252"/>
    </location>
</feature>
<dbReference type="EMBL" id="JAACJM010000020">
    <property type="protein sequence ID" value="KAF5367005.1"/>
    <property type="molecule type" value="Genomic_DNA"/>
</dbReference>
<dbReference type="PANTHER" id="PTHR42718">
    <property type="entry name" value="MAJOR FACILITATOR SUPERFAMILY MULTIDRUG TRANSPORTER MFSC"/>
    <property type="match status" value="1"/>
</dbReference>
<dbReference type="Pfam" id="PF07690">
    <property type="entry name" value="MFS_1"/>
    <property type="match status" value="1"/>
</dbReference>
<feature type="transmembrane region" description="Helical" evidence="5">
    <location>
        <begin position="342"/>
        <end position="361"/>
    </location>
</feature>
<feature type="transmembrane region" description="Helical" evidence="5">
    <location>
        <begin position="47"/>
        <end position="65"/>
    </location>
</feature>
<protein>
    <recommendedName>
        <fullName evidence="6">Major facilitator superfamily (MFS) profile domain-containing protein</fullName>
    </recommendedName>
</protein>
<feature type="transmembrane region" description="Helical" evidence="5">
    <location>
        <begin position="12"/>
        <end position="35"/>
    </location>
</feature>
<feature type="transmembrane region" description="Helical" evidence="5">
    <location>
        <begin position="317"/>
        <end position="335"/>
    </location>
</feature>
<sequence>MPSTRPKDAAVIITVSGITTLNSFLSGALTVALPAIGKDLGFSQADLQWPVNVFSLSYGCMLLLFGRLGDIYGGRPMFLIGSAWFAIWSLAIAFTQNPVTFILFSAFLGLGAAANTPAGISLFSKYFPPGPARNRAFGSLGAGQPIGFILGLILGGILVQSKATWRSVFYIQTALACLLVALGLVVLDKDPTNTRYYTKGLDWGGAALSTIGVALLTYSLADSTSVPRGWANPRIPTLACVSVVLLVGFWYYEVWREKRDLSVLMPPRMWRQKGTKLKPLIAMVFFAWWNFNVLSYFTTLYYQQVNLLTPIETSVRFIPMVIAGIIANLGGGLLMSRVPSQILVLSGLSGTIAASIIFALIDVNSSYWKAAFWVMVLVVGVDIAYPIGNMHLATSFDEDSQALAGGIFSVTTRLATSIGIAITSSISTAITQRYATKHGLSSESSPEALMAGYRAAAWTVLGAAVVAFGIAVMGLRGIGYVGQKRVQVQVNGIENGNGTAKNDSAGDVLSASGTMELGVIKKDRNCEVSDVAVSS</sequence>
<dbReference type="GO" id="GO:0022857">
    <property type="term" value="F:transmembrane transporter activity"/>
    <property type="evidence" value="ECO:0007669"/>
    <property type="project" value="InterPro"/>
</dbReference>
<keyword evidence="4 5" id="KW-0472">Membrane</keyword>
<feature type="transmembrane region" description="Helical" evidence="5">
    <location>
        <begin position="277"/>
        <end position="297"/>
    </location>
</feature>
<comment type="subcellular location">
    <subcellularLocation>
        <location evidence="1">Membrane</location>
        <topology evidence="1">Multi-pass membrane protein</topology>
    </subcellularLocation>
</comment>
<evidence type="ECO:0000313" key="7">
    <source>
        <dbReference type="EMBL" id="KAF5367005.1"/>
    </source>
</evidence>
<evidence type="ECO:0000313" key="8">
    <source>
        <dbReference type="Proteomes" id="UP000559256"/>
    </source>
</evidence>
<feature type="transmembrane region" description="Helical" evidence="5">
    <location>
        <begin position="169"/>
        <end position="188"/>
    </location>
</feature>
<dbReference type="Proteomes" id="UP000559256">
    <property type="component" value="Unassembled WGS sequence"/>
</dbReference>
<dbReference type="InterPro" id="IPR020846">
    <property type="entry name" value="MFS_dom"/>
</dbReference>
<dbReference type="AlphaFoldDB" id="A0A8H5GLS0"/>
<dbReference type="OrthoDB" id="440755at2759"/>
<feature type="transmembrane region" description="Helical" evidence="5">
    <location>
        <begin position="367"/>
        <end position="385"/>
    </location>
</feature>
<dbReference type="PANTHER" id="PTHR42718:SF10">
    <property type="entry name" value="TRANSPORTER, PUTATIVE (AFU_ORTHOLOGUE AFUA_8G06760)-RELATED"/>
    <property type="match status" value="1"/>
</dbReference>
<feature type="domain" description="Major facilitator superfamily (MFS) profile" evidence="6">
    <location>
        <begin position="11"/>
        <end position="474"/>
    </location>
</feature>
<evidence type="ECO:0000256" key="3">
    <source>
        <dbReference type="ARBA" id="ARBA00022989"/>
    </source>
</evidence>
<dbReference type="SUPFAM" id="SSF103473">
    <property type="entry name" value="MFS general substrate transporter"/>
    <property type="match status" value="1"/>
</dbReference>
<feature type="transmembrane region" description="Helical" evidence="5">
    <location>
        <begin position="414"/>
        <end position="435"/>
    </location>
</feature>